<protein>
    <recommendedName>
        <fullName evidence="4">Pentapeptide repeat-containing protein</fullName>
    </recommendedName>
</protein>
<proteinExistence type="predicted"/>
<dbReference type="OrthoDB" id="268207at2"/>
<keyword evidence="1" id="KW-0812">Transmembrane</keyword>
<keyword evidence="3" id="KW-1185">Reference proteome</keyword>
<keyword evidence="1" id="KW-0472">Membrane</keyword>
<evidence type="ECO:0000313" key="2">
    <source>
        <dbReference type="EMBL" id="SLK22603.1"/>
    </source>
</evidence>
<name>A0A1U6JRC1_9CLOT</name>
<reference evidence="3" key="1">
    <citation type="submission" date="2017-03" db="EMBL/GenBank/DDBJ databases">
        <authorList>
            <person name="Falquet L."/>
            <person name="Falquet L."/>
        </authorList>
    </citation>
    <scope>NUCLEOTIDE SEQUENCE [LARGE SCALE GENOMIC DNA]</scope>
</reference>
<evidence type="ECO:0000256" key="1">
    <source>
        <dbReference type="SAM" id="Phobius"/>
    </source>
</evidence>
<dbReference type="Gene3D" id="2.160.20.80">
    <property type="entry name" value="E3 ubiquitin-protein ligase SopA"/>
    <property type="match status" value="1"/>
</dbReference>
<evidence type="ECO:0008006" key="4">
    <source>
        <dbReference type="Google" id="ProtNLM"/>
    </source>
</evidence>
<dbReference type="SUPFAM" id="SSF141571">
    <property type="entry name" value="Pentapeptide repeat-like"/>
    <property type="match status" value="1"/>
</dbReference>
<dbReference type="Proteomes" id="UP000190476">
    <property type="component" value="Chromosome I"/>
</dbReference>
<sequence>MAYINFKEENSKAKNQFHNRLKNNGKLFKKLRETKNISKDYMPDKEYSYKDFNGRIFGEHRIKGEENFEEVSNKDIICSTFQNCKFNNMKFKDCKFIGCYFINCDFGSGGVAFENCILFKEESDAIPSLNKNDNFSCIFKGCNIYGKFLNCLLNYAVFENCSIQNSNFNLTDMTSVIIKNSELNLTIIADTDLSGAKILNTYIQDLEFRDKYISKMDEKTFVDKIKLRSKTRSEYEGIYMVYETLANKFKGNQLNNNFGEYYYLAQKTKAKVLKPMPRIVSFLTWSTCGYGERPIYAVYSSIIIILIFSVLYLGFGIDINGQLVNYYTIFNNFNLAELKEYFNEAINLSVGMFAGVGFNTAQPTASSYMVTNVEMLVGVAMMGIGIGAVTRKIIR</sequence>
<feature type="transmembrane region" description="Helical" evidence="1">
    <location>
        <begin position="375"/>
        <end position="394"/>
    </location>
</feature>
<accession>A0A1U6JRC1</accession>
<feature type="transmembrane region" description="Helical" evidence="1">
    <location>
        <begin position="296"/>
        <end position="317"/>
    </location>
</feature>
<dbReference type="AlphaFoldDB" id="A0A1U6JRC1"/>
<gene>
    <name evidence="2" type="ORF">CCH01_24660</name>
</gene>
<dbReference type="EMBL" id="LT799839">
    <property type="protein sequence ID" value="SLK22603.1"/>
    <property type="molecule type" value="Genomic_DNA"/>
</dbReference>
<dbReference type="RefSeq" id="WP_079481670.1">
    <property type="nucleotide sequence ID" value="NZ_CBML010000001.1"/>
</dbReference>
<organism evidence="2 3">
    <name type="scientific">Clostridium chauvoei JF4335</name>
    <dbReference type="NCBI Taxonomy" id="1351755"/>
    <lineage>
        <taxon>Bacteria</taxon>
        <taxon>Bacillati</taxon>
        <taxon>Bacillota</taxon>
        <taxon>Clostridia</taxon>
        <taxon>Eubacteriales</taxon>
        <taxon>Clostridiaceae</taxon>
        <taxon>Clostridium</taxon>
    </lineage>
</organism>
<keyword evidence="1" id="KW-1133">Transmembrane helix</keyword>
<dbReference type="STRING" id="1351755.CCH01_24660"/>
<evidence type="ECO:0000313" key="3">
    <source>
        <dbReference type="Proteomes" id="UP000190476"/>
    </source>
</evidence>